<protein>
    <submittedName>
        <fullName evidence="1">Uncharacterized protein</fullName>
    </submittedName>
</protein>
<dbReference type="Proteomes" id="UP001221898">
    <property type="component" value="Unassembled WGS sequence"/>
</dbReference>
<organism evidence="1 2">
    <name type="scientific">Aldrovandia affinis</name>
    <dbReference type="NCBI Taxonomy" id="143900"/>
    <lineage>
        <taxon>Eukaryota</taxon>
        <taxon>Metazoa</taxon>
        <taxon>Chordata</taxon>
        <taxon>Craniata</taxon>
        <taxon>Vertebrata</taxon>
        <taxon>Euteleostomi</taxon>
        <taxon>Actinopterygii</taxon>
        <taxon>Neopterygii</taxon>
        <taxon>Teleostei</taxon>
        <taxon>Notacanthiformes</taxon>
        <taxon>Halosauridae</taxon>
        <taxon>Aldrovandia</taxon>
    </lineage>
</organism>
<reference evidence="1" key="1">
    <citation type="journal article" date="2023" name="Science">
        <title>Genome structures resolve the early diversification of teleost fishes.</title>
        <authorList>
            <person name="Parey E."/>
            <person name="Louis A."/>
            <person name="Montfort J."/>
            <person name="Bouchez O."/>
            <person name="Roques C."/>
            <person name="Iampietro C."/>
            <person name="Lluch J."/>
            <person name="Castinel A."/>
            <person name="Donnadieu C."/>
            <person name="Desvignes T."/>
            <person name="Floi Bucao C."/>
            <person name="Jouanno E."/>
            <person name="Wen M."/>
            <person name="Mejri S."/>
            <person name="Dirks R."/>
            <person name="Jansen H."/>
            <person name="Henkel C."/>
            <person name="Chen W.J."/>
            <person name="Zahm M."/>
            <person name="Cabau C."/>
            <person name="Klopp C."/>
            <person name="Thompson A.W."/>
            <person name="Robinson-Rechavi M."/>
            <person name="Braasch I."/>
            <person name="Lecointre G."/>
            <person name="Bobe J."/>
            <person name="Postlethwait J.H."/>
            <person name="Berthelot C."/>
            <person name="Roest Crollius H."/>
            <person name="Guiguen Y."/>
        </authorList>
    </citation>
    <scope>NUCLEOTIDE SEQUENCE</scope>
    <source>
        <strain evidence="1">NC1722</strain>
    </source>
</reference>
<keyword evidence="2" id="KW-1185">Reference proteome</keyword>
<evidence type="ECO:0000313" key="2">
    <source>
        <dbReference type="Proteomes" id="UP001221898"/>
    </source>
</evidence>
<dbReference type="EMBL" id="JAINUG010000386">
    <property type="protein sequence ID" value="KAJ8372794.1"/>
    <property type="molecule type" value="Genomic_DNA"/>
</dbReference>
<name>A0AAD7RAF2_9TELE</name>
<accession>A0AAD7RAF2</accession>
<dbReference type="AlphaFoldDB" id="A0AAD7RAF2"/>
<comment type="caution">
    <text evidence="1">The sequence shown here is derived from an EMBL/GenBank/DDBJ whole genome shotgun (WGS) entry which is preliminary data.</text>
</comment>
<evidence type="ECO:0000313" key="1">
    <source>
        <dbReference type="EMBL" id="KAJ8372794.1"/>
    </source>
</evidence>
<sequence length="170" mass="19396">MMGKIMTLGDVKALLGKVLGTEKMLEVMREARLDPRDMVETEVDGVPFDPYRNQVWAALREVFPARPATAVLKGVPMGENESPTALVENQLHRWGMITERDVQKDPILTMLFRTAILEGLPPPAKSRLEEMVGLTSKTHREFVDHVIHAMELQLEELKAKEKTKLRKRRK</sequence>
<proteinExistence type="predicted"/>
<gene>
    <name evidence="1" type="ORF">AAFF_G00276890</name>
</gene>